<protein>
    <recommendedName>
        <fullName evidence="4">PPPDE domain-containing protein</fullName>
    </recommendedName>
</protein>
<feature type="transmembrane region" description="Helical" evidence="1">
    <location>
        <begin position="186"/>
        <end position="208"/>
    </location>
</feature>
<reference evidence="2" key="1">
    <citation type="journal article" date="2020" name="Phytopathology">
        <title>Genome sequence of the chestnut blight fungus Cryphonectria parasitica EP155: A fundamental resource for an archetypical invasive plant pathogen.</title>
        <authorList>
            <person name="Crouch J.A."/>
            <person name="Dawe A."/>
            <person name="Aerts A."/>
            <person name="Barry K."/>
            <person name="Churchill A.C.L."/>
            <person name="Grimwood J."/>
            <person name="Hillman B."/>
            <person name="Milgroom M.G."/>
            <person name="Pangilinan J."/>
            <person name="Smith M."/>
            <person name="Salamov A."/>
            <person name="Schmutz J."/>
            <person name="Yadav J."/>
            <person name="Grigoriev I.V."/>
            <person name="Nuss D."/>
        </authorList>
    </citation>
    <scope>NUCLEOTIDE SEQUENCE</scope>
    <source>
        <strain evidence="2">EP155</strain>
    </source>
</reference>
<dbReference type="AlphaFoldDB" id="A0A9P4XZK9"/>
<dbReference type="RefSeq" id="XP_040774879.1">
    <property type="nucleotide sequence ID" value="XM_040923636.1"/>
</dbReference>
<dbReference type="GeneID" id="63840765"/>
<organism evidence="2 3">
    <name type="scientific">Cryphonectria parasitica (strain ATCC 38755 / EP155)</name>
    <dbReference type="NCBI Taxonomy" id="660469"/>
    <lineage>
        <taxon>Eukaryota</taxon>
        <taxon>Fungi</taxon>
        <taxon>Dikarya</taxon>
        <taxon>Ascomycota</taxon>
        <taxon>Pezizomycotina</taxon>
        <taxon>Sordariomycetes</taxon>
        <taxon>Sordariomycetidae</taxon>
        <taxon>Diaporthales</taxon>
        <taxon>Cryphonectriaceae</taxon>
        <taxon>Cryphonectria-Endothia species complex</taxon>
        <taxon>Cryphonectria</taxon>
    </lineage>
</organism>
<sequence>MISHWALIIDSPICADGQTKSRQSLGCDLRVAAAPTAGSSRYLLELKVVPRRGHKSISLSTVNIEGNTFENSSTESRQKWEPLQAAVLLGYTSYFNEEIHRKAERVIDSMASDYNAVSNNCQTFCTRLFTCIGIPNTEDEILSEIWTVPTSLQAEVELRRCIDYLVTRLLDLYANHARMAPSTIPMAINSLIKTALIIMTILALFLSFLLDTRLYYFLSLLSLAWGFYGRFNTMLIGSQHIPRPAWTDELLETTASMLFPSEIETDAQLHGIGTRDVW</sequence>
<evidence type="ECO:0008006" key="4">
    <source>
        <dbReference type="Google" id="ProtNLM"/>
    </source>
</evidence>
<name>A0A9P4XZK9_CRYP1</name>
<evidence type="ECO:0000313" key="2">
    <source>
        <dbReference type="EMBL" id="KAF3763918.1"/>
    </source>
</evidence>
<keyword evidence="3" id="KW-1185">Reference proteome</keyword>
<comment type="caution">
    <text evidence="2">The sequence shown here is derived from an EMBL/GenBank/DDBJ whole genome shotgun (WGS) entry which is preliminary data.</text>
</comment>
<feature type="transmembrane region" description="Helical" evidence="1">
    <location>
        <begin position="214"/>
        <end position="231"/>
    </location>
</feature>
<dbReference type="Proteomes" id="UP000803844">
    <property type="component" value="Unassembled WGS sequence"/>
</dbReference>
<proteinExistence type="predicted"/>
<evidence type="ECO:0000256" key="1">
    <source>
        <dbReference type="SAM" id="Phobius"/>
    </source>
</evidence>
<keyword evidence="1" id="KW-0812">Transmembrane</keyword>
<accession>A0A9P4XZK9</accession>
<dbReference type="EMBL" id="MU032349">
    <property type="protein sequence ID" value="KAF3763918.1"/>
    <property type="molecule type" value="Genomic_DNA"/>
</dbReference>
<keyword evidence="1" id="KW-0472">Membrane</keyword>
<evidence type="ECO:0000313" key="3">
    <source>
        <dbReference type="Proteomes" id="UP000803844"/>
    </source>
</evidence>
<gene>
    <name evidence="2" type="ORF">M406DRAFT_357291</name>
</gene>
<keyword evidence="1" id="KW-1133">Transmembrane helix</keyword>